<evidence type="ECO:0000256" key="6">
    <source>
        <dbReference type="ARBA" id="ARBA00047345"/>
    </source>
</evidence>
<dbReference type="Gene3D" id="3.40.50.2000">
    <property type="entry name" value="Glycogen Phosphorylase B"/>
    <property type="match status" value="1"/>
</dbReference>
<proteinExistence type="inferred from homology"/>
<dbReference type="GO" id="GO:0005978">
    <property type="term" value="P:glycogen biosynthetic process"/>
    <property type="evidence" value="ECO:0007669"/>
    <property type="project" value="UniProtKB-UniPathway"/>
</dbReference>
<evidence type="ECO:0000256" key="5">
    <source>
        <dbReference type="ARBA" id="ARBA00023056"/>
    </source>
</evidence>
<comment type="similarity">
    <text evidence="2 7">Belongs to the glycosyltransferase 3 family.</text>
</comment>
<reference evidence="8 9" key="1">
    <citation type="journal article" name="Sci. Rep.">
        <title>Genome-scale phylogenetic analyses confirm Olpidium as the closest living zoosporic fungus to the non-flagellated, terrestrial fungi.</title>
        <authorList>
            <person name="Chang Y."/>
            <person name="Rochon D."/>
            <person name="Sekimoto S."/>
            <person name="Wang Y."/>
            <person name="Chovatia M."/>
            <person name="Sandor L."/>
            <person name="Salamov A."/>
            <person name="Grigoriev I.V."/>
            <person name="Stajich J.E."/>
            <person name="Spatafora J.W."/>
        </authorList>
    </citation>
    <scope>NUCLEOTIDE SEQUENCE [LARGE SCALE GENOMIC DNA]</scope>
    <source>
        <strain evidence="8">S191</strain>
    </source>
</reference>
<dbReference type="Proteomes" id="UP000673691">
    <property type="component" value="Unassembled WGS sequence"/>
</dbReference>
<keyword evidence="3 7" id="KW-0328">Glycosyltransferase</keyword>
<feature type="non-terminal residue" evidence="8">
    <location>
        <position position="1"/>
    </location>
</feature>
<dbReference type="PANTHER" id="PTHR10176:SF3">
    <property type="entry name" value="GLYCOGEN [STARCH] SYNTHASE"/>
    <property type="match status" value="1"/>
</dbReference>
<evidence type="ECO:0000256" key="2">
    <source>
        <dbReference type="ARBA" id="ARBA00010686"/>
    </source>
</evidence>
<comment type="function">
    <text evidence="7">Transfers the glycosyl residue from UDP-Glc to the non-reducing end of alpha-1,4-glucan.</text>
</comment>
<keyword evidence="9" id="KW-1185">Reference proteome</keyword>
<comment type="caution">
    <text evidence="8">The sequence shown here is derived from an EMBL/GenBank/DDBJ whole genome shotgun (WGS) entry which is preliminary data.</text>
</comment>
<dbReference type="OrthoDB" id="6335297at2759"/>
<dbReference type="GO" id="GO:0005737">
    <property type="term" value="C:cytoplasm"/>
    <property type="evidence" value="ECO:0007669"/>
    <property type="project" value="TreeGrafter"/>
</dbReference>
<dbReference type="AlphaFoldDB" id="A0A8H8DMF6"/>
<comment type="catalytic activity">
    <reaction evidence="6">
        <text>[(1-&gt;4)-alpha-D-glucosyl](n) + UDP-alpha-D-glucose = [(1-&gt;4)-alpha-D-glucosyl](n+1) + UDP + H(+)</text>
        <dbReference type="Rhea" id="RHEA:18549"/>
        <dbReference type="Rhea" id="RHEA-COMP:9584"/>
        <dbReference type="Rhea" id="RHEA-COMP:9587"/>
        <dbReference type="ChEBI" id="CHEBI:15378"/>
        <dbReference type="ChEBI" id="CHEBI:15444"/>
        <dbReference type="ChEBI" id="CHEBI:58223"/>
        <dbReference type="ChEBI" id="CHEBI:58885"/>
        <dbReference type="EC" id="2.4.1.11"/>
    </reaction>
    <physiologicalReaction direction="left-to-right" evidence="6">
        <dbReference type="Rhea" id="RHEA:18550"/>
    </physiologicalReaction>
</comment>
<dbReference type="InterPro" id="IPR008631">
    <property type="entry name" value="Glycogen_synth"/>
</dbReference>
<dbReference type="PANTHER" id="PTHR10176">
    <property type="entry name" value="GLYCOGEN SYNTHASE"/>
    <property type="match status" value="1"/>
</dbReference>
<dbReference type="Pfam" id="PF05693">
    <property type="entry name" value="Glycogen_syn"/>
    <property type="match status" value="1"/>
</dbReference>
<evidence type="ECO:0000256" key="4">
    <source>
        <dbReference type="ARBA" id="ARBA00022679"/>
    </source>
</evidence>
<protein>
    <recommendedName>
        <fullName evidence="7">Glycogen [starch] synthase</fullName>
        <ecNumber evidence="7">2.4.1.11</ecNumber>
    </recommendedName>
</protein>
<dbReference type="EC" id="2.4.1.11" evidence="7"/>
<sequence length="159" mass="17520">DGIFVLPREIPVGGIYTVIKSKVPVTAAEFGNRYVLLGPLNHKCASAEVEVLTDVRQHALKESISAMSSQGVNVVYGRWLIDGAPQVVLFDLASAYNRLDAWKGEFYRDCHVPLPPDPETNDAVVFGYLVAWFLGEVTAERRARAGAACRRWSPGVPHR</sequence>
<dbReference type="EMBL" id="JAEFCI010000194">
    <property type="protein sequence ID" value="KAG5463715.1"/>
    <property type="molecule type" value="Genomic_DNA"/>
</dbReference>
<gene>
    <name evidence="8" type="ORF">BJ554DRAFT_4333</name>
</gene>
<dbReference type="UniPathway" id="UPA00164"/>
<keyword evidence="4 7" id="KW-0808">Transferase</keyword>
<evidence type="ECO:0000256" key="7">
    <source>
        <dbReference type="RuleBase" id="RU363104"/>
    </source>
</evidence>
<evidence type="ECO:0000256" key="1">
    <source>
        <dbReference type="ARBA" id="ARBA00004964"/>
    </source>
</evidence>
<organism evidence="8 9">
    <name type="scientific">Olpidium bornovanus</name>
    <dbReference type="NCBI Taxonomy" id="278681"/>
    <lineage>
        <taxon>Eukaryota</taxon>
        <taxon>Fungi</taxon>
        <taxon>Fungi incertae sedis</taxon>
        <taxon>Olpidiomycota</taxon>
        <taxon>Olpidiomycotina</taxon>
        <taxon>Olpidiomycetes</taxon>
        <taxon>Olpidiales</taxon>
        <taxon>Olpidiaceae</taxon>
        <taxon>Olpidium</taxon>
    </lineage>
</organism>
<keyword evidence="5 7" id="KW-0320">Glycogen biosynthesis</keyword>
<evidence type="ECO:0000313" key="8">
    <source>
        <dbReference type="EMBL" id="KAG5463715.1"/>
    </source>
</evidence>
<evidence type="ECO:0000256" key="3">
    <source>
        <dbReference type="ARBA" id="ARBA00022676"/>
    </source>
</evidence>
<name>A0A8H8DMF6_9FUNG</name>
<accession>A0A8H8DMF6</accession>
<evidence type="ECO:0000313" key="9">
    <source>
        <dbReference type="Proteomes" id="UP000673691"/>
    </source>
</evidence>
<feature type="non-terminal residue" evidence="8">
    <location>
        <position position="159"/>
    </location>
</feature>
<dbReference type="GO" id="GO:0004373">
    <property type="term" value="F:alpha-1,4-glucan glucosyltransferase (UDP-glucose donor) activity"/>
    <property type="evidence" value="ECO:0007669"/>
    <property type="project" value="UniProtKB-EC"/>
</dbReference>
<comment type="pathway">
    <text evidence="1 7">Glycan biosynthesis; glycogen biosynthesis.</text>
</comment>